<organism evidence="2 3">
    <name type="scientific">Niveibacterium umoris</name>
    <dbReference type="NCBI Taxonomy" id="1193620"/>
    <lineage>
        <taxon>Bacteria</taxon>
        <taxon>Pseudomonadati</taxon>
        <taxon>Pseudomonadota</taxon>
        <taxon>Betaproteobacteria</taxon>
        <taxon>Rhodocyclales</taxon>
        <taxon>Rhodocyclaceae</taxon>
        <taxon>Niveibacterium</taxon>
    </lineage>
</organism>
<feature type="domain" description="Putative DNA-binding" evidence="1">
    <location>
        <begin position="6"/>
        <end position="95"/>
    </location>
</feature>
<proteinExistence type="predicted"/>
<dbReference type="Pfam" id="PF09836">
    <property type="entry name" value="DUF2063"/>
    <property type="match status" value="1"/>
</dbReference>
<sequence length="255" mass="28422">MNTLHQTQCTFQQAILTRRLPDGLLADSTGTAAARFEIYAEAYRARLLTALRDNYPVLRAVLGDEDFDALGLAYIAAHPSRHPSIRWFGDALHAFATSDPARLPHPALGDLIRMEWALRHAFDADDATPWSLDELASTPPEGWHLLRFALHPSACLLDVEWAVEAVWHQLTADPDASVEPPEEDPHTLLIWRQGLDTRFRSLDAVASQFIYALADGATFGEACEQVSPLMPEEEIAQRVTTMLAQFIADEVLIRT</sequence>
<dbReference type="InterPro" id="IPR018640">
    <property type="entry name" value="DUF2063"/>
</dbReference>
<gene>
    <name evidence="2" type="ORF">GGR36_000991</name>
</gene>
<dbReference type="InterPro" id="IPR044922">
    <property type="entry name" value="DUF2063_N_sf"/>
</dbReference>
<dbReference type="AlphaFoldDB" id="A0A840BG88"/>
<keyword evidence="3" id="KW-1185">Reference proteome</keyword>
<evidence type="ECO:0000259" key="1">
    <source>
        <dbReference type="Pfam" id="PF09836"/>
    </source>
</evidence>
<name>A0A840BG88_9RHOO</name>
<dbReference type="Gene3D" id="1.10.150.690">
    <property type="entry name" value="DUF2063"/>
    <property type="match status" value="1"/>
</dbReference>
<dbReference type="RefSeq" id="WP_183632536.1">
    <property type="nucleotide sequence ID" value="NZ_BAABLE010000011.1"/>
</dbReference>
<dbReference type="Proteomes" id="UP000561045">
    <property type="component" value="Unassembled WGS sequence"/>
</dbReference>
<dbReference type="EMBL" id="JACIET010000001">
    <property type="protein sequence ID" value="MBB4011683.1"/>
    <property type="molecule type" value="Genomic_DNA"/>
</dbReference>
<evidence type="ECO:0000313" key="2">
    <source>
        <dbReference type="EMBL" id="MBB4011683.1"/>
    </source>
</evidence>
<protein>
    <recommendedName>
        <fullName evidence="1">Putative DNA-binding domain-containing protein</fullName>
    </recommendedName>
</protein>
<comment type="caution">
    <text evidence="2">The sequence shown here is derived from an EMBL/GenBank/DDBJ whole genome shotgun (WGS) entry which is preliminary data.</text>
</comment>
<evidence type="ECO:0000313" key="3">
    <source>
        <dbReference type="Proteomes" id="UP000561045"/>
    </source>
</evidence>
<accession>A0A840BG88</accession>
<reference evidence="2 3" key="1">
    <citation type="submission" date="2020-08" db="EMBL/GenBank/DDBJ databases">
        <title>Genomic Encyclopedia of Type Strains, Phase IV (KMG-IV): sequencing the most valuable type-strain genomes for metagenomic binning, comparative biology and taxonomic classification.</title>
        <authorList>
            <person name="Goeker M."/>
        </authorList>
    </citation>
    <scope>NUCLEOTIDE SEQUENCE [LARGE SCALE GENOMIC DNA]</scope>
    <source>
        <strain evidence="2 3">DSM 106739</strain>
    </source>
</reference>